<dbReference type="InterPro" id="IPR008861">
    <property type="entry name" value="GpX-like"/>
</dbReference>
<name>A0A2M8RT94_9PAST</name>
<accession>A0A2M8RT94</accession>
<dbReference type="EMBL" id="PHGZ01000028">
    <property type="protein sequence ID" value="PJG82116.1"/>
    <property type="molecule type" value="Genomic_DNA"/>
</dbReference>
<sequence>MSRTVYAQQNDNLDTIVYRYFGSTLGLVEQVLELNPRLAGQPILELGTAVILPSLDDIQPTTDKSTLNLWD</sequence>
<dbReference type="Pfam" id="PF05489">
    <property type="entry name" value="Phage_tail_X"/>
    <property type="match status" value="1"/>
</dbReference>
<dbReference type="Proteomes" id="UP000230282">
    <property type="component" value="Unassembled WGS sequence"/>
</dbReference>
<dbReference type="AlphaFoldDB" id="A0A2M8RT94"/>
<dbReference type="RefSeq" id="WP_100297503.1">
    <property type="nucleotide sequence ID" value="NZ_PHGZ01000028.1"/>
</dbReference>
<reference evidence="1 2" key="1">
    <citation type="submission" date="2017-11" db="EMBL/GenBank/DDBJ databases">
        <title>Reclassification of Bisgaard taxon 5 as Caviibacterium pharyngocola gen. nov., sp. nov.</title>
        <authorList>
            <person name="Christensen H."/>
        </authorList>
    </citation>
    <scope>NUCLEOTIDE SEQUENCE [LARGE SCALE GENOMIC DNA]</scope>
    <source>
        <strain evidence="1 2">7_3</strain>
    </source>
</reference>
<evidence type="ECO:0000313" key="2">
    <source>
        <dbReference type="Proteomes" id="UP000230282"/>
    </source>
</evidence>
<dbReference type="OrthoDB" id="8759063at2"/>
<organism evidence="1 2">
    <name type="scientific">Caviibacterium pharyngocola</name>
    <dbReference type="NCBI Taxonomy" id="28159"/>
    <lineage>
        <taxon>Bacteria</taxon>
        <taxon>Pseudomonadati</taxon>
        <taxon>Pseudomonadota</taxon>
        <taxon>Gammaproteobacteria</taxon>
        <taxon>Pasteurellales</taxon>
        <taxon>Pasteurellaceae</taxon>
        <taxon>Caviibacterium</taxon>
    </lineage>
</organism>
<evidence type="ECO:0000313" key="1">
    <source>
        <dbReference type="EMBL" id="PJG82116.1"/>
    </source>
</evidence>
<keyword evidence="2" id="KW-1185">Reference proteome</keyword>
<comment type="caution">
    <text evidence="1">The sequence shown here is derived from an EMBL/GenBank/DDBJ whole genome shotgun (WGS) entry which is preliminary data.</text>
</comment>
<proteinExistence type="predicted"/>
<gene>
    <name evidence="1" type="ORF">CVP04_10700</name>
</gene>
<protein>
    <submittedName>
        <fullName evidence="1">Phage tail protein</fullName>
    </submittedName>
</protein>